<evidence type="ECO:0008006" key="3">
    <source>
        <dbReference type="Google" id="ProtNLM"/>
    </source>
</evidence>
<dbReference type="STRING" id="685588.A0A067TGG4"/>
<proteinExistence type="predicted"/>
<dbReference type="InterPro" id="IPR019410">
    <property type="entry name" value="Methyltransf_16"/>
</dbReference>
<dbReference type="Proteomes" id="UP000027222">
    <property type="component" value="Unassembled WGS sequence"/>
</dbReference>
<dbReference type="GO" id="GO:0032991">
    <property type="term" value="C:protein-containing complex"/>
    <property type="evidence" value="ECO:0007669"/>
    <property type="project" value="TreeGrafter"/>
</dbReference>
<keyword evidence="2" id="KW-1185">Reference proteome</keyword>
<dbReference type="AlphaFoldDB" id="A0A067TGG4"/>
<organism evidence="1 2">
    <name type="scientific">Galerina marginata (strain CBS 339.88)</name>
    <dbReference type="NCBI Taxonomy" id="685588"/>
    <lineage>
        <taxon>Eukaryota</taxon>
        <taxon>Fungi</taxon>
        <taxon>Dikarya</taxon>
        <taxon>Basidiomycota</taxon>
        <taxon>Agaricomycotina</taxon>
        <taxon>Agaricomycetes</taxon>
        <taxon>Agaricomycetidae</taxon>
        <taxon>Agaricales</taxon>
        <taxon>Agaricineae</taxon>
        <taxon>Strophariaceae</taxon>
        <taxon>Galerina</taxon>
    </lineage>
</organism>
<evidence type="ECO:0000313" key="2">
    <source>
        <dbReference type="Proteomes" id="UP000027222"/>
    </source>
</evidence>
<dbReference type="HOGENOM" id="CLU_039535_0_0_1"/>
<sequence>MTLYIHPMPNLEFDPPFINASKATLGVTNIELGSGSGLIAVSVAKLLKPGRDHLIVTDLPEVCPLLENNLRPIMVKLEANSPDQDTLTIRPLSWGRWEDTSELASLFLEQRSCLRDSCKLTHIICSDLVYFPELLGPLLRSLLHLTSPPFFHPKCHSCDCQCPAVFISCKIRSLAKETAFWSAFGLWFTFNPVLVKDKSAGGDWRRFGSSFDDTIFLFVAHRRAESYAWIVPALDEDLLCGVGANGTSLGKGDDSFENLLLMSIEQD</sequence>
<dbReference type="InterPro" id="IPR029063">
    <property type="entry name" value="SAM-dependent_MTases_sf"/>
</dbReference>
<name>A0A067TGG4_GALM3</name>
<evidence type="ECO:0000313" key="1">
    <source>
        <dbReference type="EMBL" id="KDR78974.1"/>
    </source>
</evidence>
<dbReference type="GO" id="GO:0005829">
    <property type="term" value="C:cytosol"/>
    <property type="evidence" value="ECO:0007669"/>
    <property type="project" value="TreeGrafter"/>
</dbReference>
<dbReference type="Pfam" id="PF10294">
    <property type="entry name" value="Methyltransf_16"/>
    <property type="match status" value="1"/>
</dbReference>
<protein>
    <recommendedName>
        <fullName evidence="3">Methyltransferase small domain-containing protein</fullName>
    </recommendedName>
</protein>
<gene>
    <name evidence="1" type="ORF">GALMADRAFT_244688</name>
</gene>
<dbReference type="OrthoDB" id="413520at2759"/>
<dbReference type="EMBL" id="KL142374">
    <property type="protein sequence ID" value="KDR78974.1"/>
    <property type="molecule type" value="Genomic_DNA"/>
</dbReference>
<dbReference type="PANTHER" id="PTHR14614">
    <property type="entry name" value="HEPATOCELLULAR CARCINOMA-ASSOCIATED ANTIGEN"/>
    <property type="match status" value="1"/>
</dbReference>
<accession>A0A067TGG4</accession>
<dbReference type="PANTHER" id="PTHR14614:SF161">
    <property type="match status" value="1"/>
</dbReference>
<reference evidence="2" key="1">
    <citation type="journal article" date="2014" name="Proc. Natl. Acad. Sci. U.S.A.">
        <title>Extensive sampling of basidiomycete genomes demonstrates inadequacy of the white-rot/brown-rot paradigm for wood decay fungi.</title>
        <authorList>
            <person name="Riley R."/>
            <person name="Salamov A.A."/>
            <person name="Brown D.W."/>
            <person name="Nagy L.G."/>
            <person name="Floudas D."/>
            <person name="Held B.W."/>
            <person name="Levasseur A."/>
            <person name="Lombard V."/>
            <person name="Morin E."/>
            <person name="Otillar R."/>
            <person name="Lindquist E.A."/>
            <person name="Sun H."/>
            <person name="LaButti K.M."/>
            <person name="Schmutz J."/>
            <person name="Jabbour D."/>
            <person name="Luo H."/>
            <person name="Baker S.E."/>
            <person name="Pisabarro A.G."/>
            <person name="Walton J.D."/>
            <person name="Blanchette R.A."/>
            <person name="Henrissat B."/>
            <person name="Martin F."/>
            <person name="Cullen D."/>
            <person name="Hibbett D.S."/>
            <person name="Grigoriev I.V."/>
        </authorList>
    </citation>
    <scope>NUCLEOTIDE SEQUENCE [LARGE SCALE GENOMIC DNA]</scope>
    <source>
        <strain evidence="2">CBS 339.88</strain>
    </source>
</reference>
<dbReference type="GO" id="GO:0008757">
    <property type="term" value="F:S-adenosylmethionine-dependent methyltransferase activity"/>
    <property type="evidence" value="ECO:0007669"/>
    <property type="project" value="UniProtKB-ARBA"/>
</dbReference>
<dbReference type="Gene3D" id="3.40.50.150">
    <property type="entry name" value="Vaccinia Virus protein VP39"/>
    <property type="match status" value="1"/>
</dbReference>